<dbReference type="InterPro" id="IPR033659">
    <property type="entry name" value="Ferrochelatase_N"/>
</dbReference>
<dbReference type="UniPathway" id="UPA00252">
    <property type="reaction ID" value="UER00325"/>
</dbReference>
<dbReference type="SUPFAM" id="SSF53800">
    <property type="entry name" value="Chelatase"/>
    <property type="match status" value="1"/>
</dbReference>
<dbReference type="InterPro" id="IPR019772">
    <property type="entry name" value="Ferrochelatase_AS"/>
</dbReference>
<name>H1XPE4_CALAY</name>
<dbReference type="HOGENOM" id="CLU_018884_4_1_0"/>
<dbReference type="GO" id="GO:0005737">
    <property type="term" value="C:cytoplasm"/>
    <property type="evidence" value="ECO:0007669"/>
    <property type="project" value="UniProtKB-SubCell"/>
</dbReference>
<organism evidence="10 11">
    <name type="scientific">Caldithrix abyssi DSM 13497</name>
    <dbReference type="NCBI Taxonomy" id="880073"/>
    <lineage>
        <taxon>Bacteria</taxon>
        <taxon>Pseudomonadati</taxon>
        <taxon>Calditrichota</taxon>
        <taxon>Calditrichia</taxon>
        <taxon>Calditrichales</taxon>
        <taxon>Calditrichaceae</taxon>
        <taxon>Caldithrix</taxon>
    </lineage>
</organism>
<dbReference type="CDD" id="cd00419">
    <property type="entry name" value="Ferrochelatase_C"/>
    <property type="match status" value="1"/>
</dbReference>
<feature type="binding site" evidence="7">
    <location>
        <position position="277"/>
    </location>
    <ligand>
        <name>Fe(2+)</name>
        <dbReference type="ChEBI" id="CHEBI:29033"/>
    </ligand>
</feature>
<dbReference type="STRING" id="880073.Cabys_2673"/>
<dbReference type="KEGG" id="caby:Cabys_2673"/>
<dbReference type="CDD" id="cd03411">
    <property type="entry name" value="Ferrochelatase_N"/>
    <property type="match status" value="1"/>
</dbReference>
<dbReference type="HAMAP" id="MF_00323">
    <property type="entry name" value="Ferrochelatase"/>
    <property type="match status" value="1"/>
</dbReference>
<dbReference type="InParanoid" id="H1XPE4"/>
<dbReference type="GO" id="GO:0006783">
    <property type="term" value="P:heme biosynthetic process"/>
    <property type="evidence" value="ECO:0007669"/>
    <property type="project" value="UniProtKB-UniRule"/>
</dbReference>
<dbReference type="EMBL" id="CP018099">
    <property type="protein sequence ID" value="APF19421.1"/>
    <property type="molecule type" value="Genomic_DNA"/>
</dbReference>
<dbReference type="OrthoDB" id="9776380at2"/>
<comment type="catalytic activity">
    <reaction evidence="7 8">
        <text>heme b + 2 H(+) = protoporphyrin IX + Fe(2+)</text>
        <dbReference type="Rhea" id="RHEA:22584"/>
        <dbReference type="ChEBI" id="CHEBI:15378"/>
        <dbReference type="ChEBI" id="CHEBI:29033"/>
        <dbReference type="ChEBI" id="CHEBI:57306"/>
        <dbReference type="ChEBI" id="CHEBI:60344"/>
        <dbReference type="EC" id="4.98.1.1"/>
    </reaction>
</comment>
<evidence type="ECO:0000313" key="12">
    <source>
        <dbReference type="Proteomes" id="UP000183868"/>
    </source>
</evidence>
<evidence type="ECO:0000256" key="2">
    <source>
        <dbReference type="ARBA" id="ARBA00023004"/>
    </source>
</evidence>
<dbReference type="FunCoup" id="H1XPE4">
    <property type="interactions" value="439"/>
</dbReference>
<dbReference type="Pfam" id="PF00762">
    <property type="entry name" value="Ferrochelatase"/>
    <property type="match status" value="1"/>
</dbReference>
<comment type="subcellular location">
    <subcellularLocation>
        <location evidence="7 8">Cytoplasm</location>
    </subcellularLocation>
</comment>
<keyword evidence="11" id="KW-1185">Reference proteome</keyword>
<evidence type="ECO:0000256" key="8">
    <source>
        <dbReference type="RuleBase" id="RU000607"/>
    </source>
</evidence>
<dbReference type="Proteomes" id="UP000004671">
    <property type="component" value="Chromosome"/>
</dbReference>
<evidence type="ECO:0000313" key="9">
    <source>
        <dbReference type="EMBL" id="APF19421.1"/>
    </source>
</evidence>
<dbReference type="PaxDb" id="880073-Calab_3718"/>
<evidence type="ECO:0000256" key="5">
    <source>
        <dbReference type="ARBA" id="ARBA00023244"/>
    </source>
</evidence>
<dbReference type="NCBIfam" id="TIGR00109">
    <property type="entry name" value="hemH"/>
    <property type="match status" value="1"/>
</dbReference>
<comment type="function">
    <text evidence="7 8">Catalyzes the ferrous insertion into protoporphyrin IX.</text>
</comment>
<dbReference type="PROSITE" id="PS00534">
    <property type="entry name" value="FERROCHELATASE"/>
    <property type="match status" value="1"/>
</dbReference>
<protein>
    <recommendedName>
        <fullName evidence="7 8">Ferrochelatase</fullName>
        <ecNumber evidence="7 8">4.98.1.1</ecNumber>
    </recommendedName>
    <alternativeName>
        <fullName evidence="7">Heme synthase</fullName>
    </alternativeName>
    <alternativeName>
        <fullName evidence="7">Protoheme ferro-lyase</fullName>
    </alternativeName>
</protein>
<reference evidence="10 11" key="1">
    <citation type="submission" date="2011-09" db="EMBL/GenBank/DDBJ databases">
        <title>The permanent draft genome of Caldithrix abyssi DSM 13497.</title>
        <authorList>
            <consortium name="US DOE Joint Genome Institute (JGI-PGF)"/>
            <person name="Lucas S."/>
            <person name="Han J."/>
            <person name="Lapidus A."/>
            <person name="Bruce D."/>
            <person name="Goodwin L."/>
            <person name="Pitluck S."/>
            <person name="Peters L."/>
            <person name="Kyrpides N."/>
            <person name="Mavromatis K."/>
            <person name="Ivanova N."/>
            <person name="Mikhailova N."/>
            <person name="Chertkov O."/>
            <person name="Detter J.C."/>
            <person name="Tapia R."/>
            <person name="Han C."/>
            <person name="Land M."/>
            <person name="Hauser L."/>
            <person name="Markowitz V."/>
            <person name="Cheng J.-F."/>
            <person name="Hugenholtz P."/>
            <person name="Woyke T."/>
            <person name="Wu D."/>
            <person name="Spring S."/>
            <person name="Brambilla E."/>
            <person name="Klenk H.-P."/>
            <person name="Eisen J.A."/>
        </authorList>
    </citation>
    <scope>NUCLEOTIDE SEQUENCE [LARGE SCALE GENOMIC DNA]</scope>
    <source>
        <strain evidence="10 11">DSM 13497</strain>
    </source>
</reference>
<dbReference type="PANTHER" id="PTHR11108">
    <property type="entry name" value="FERROCHELATASE"/>
    <property type="match status" value="1"/>
</dbReference>
<dbReference type="Gene3D" id="3.40.50.1400">
    <property type="match status" value="2"/>
</dbReference>
<proteinExistence type="inferred from homology"/>
<comment type="pathway">
    <text evidence="7 8">Porphyrin-containing compound metabolism; protoheme biosynthesis; protoheme from protoporphyrin-IX: step 1/1.</text>
</comment>
<evidence type="ECO:0000256" key="3">
    <source>
        <dbReference type="ARBA" id="ARBA00023133"/>
    </source>
</evidence>
<accession>H1XPE4</accession>
<keyword evidence="2 7" id="KW-0408">Iron</keyword>
<evidence type="ECO:0000256" key="7">
    <source>
        <dbReference type="HAMAP-Rule" id="MF_00323"/>
    </source>
</evidence>
<keyword evidence="4 7" id="KW-0456">Lyase</keyword>
<dbReference type="GO" id="GO:0046872">
    <property type="term" value="F:metal ion binding"/>
    <property type="evidence" value="ECO:0007669"/>
    <property type="project" value="UniProtKB-KW"/>
</dbReference>
<keyword evidence="3 7" id="KW-0350">Heme biosynthesis</keyword>
<dbReference type="EC" id="4.98.1.1" evidence="7 8"/>
<dbReference type="Proteomes" id="UP000183868">
    <property type="component" value="Chromosome"/>
</dbReference>
<evidence type="ECO:0000313" key="11">
    <source>
        <dbReference type="Proteomes" id="UP000004671"/>
    </source>
</evidence>
<keyword evidence="5 7" id="KW-0627">Porphyrin biosynthesis</keyword>
<dbReference type="eggNOG" id="COG0276">
    <property type="taxonomic scope" value="Bacteria"/>
</dbReference>
<dbReference type="GO" id="GO:0004325">
    <property type="term" value="F:ferrochelatase activity"/>
    <property type="evidence" value="ECO:0007669"/>
    <property type="project" value="UniProtKB-UniRule"/>
</dbReference>
<dbReference type="PANTHER" id="PTHR11108:SF1">
    <property type="entry name" value="FERROCHELATASE, MITOCHONDRIAL"/>
    <property type="match status" value="1"/>
</dbReference>
<evidence type="ECO:0000256" key="1">
    <source>
        <dbReference type="ARBA" id="ARBA00007718"/>
    </source>
</evidence>
<sequence length="335" mass="38585">MKIAILLANMGGPDSLEAVEPYLLEIFKDPDIIDIPLPEFVRLPLVRFLAKKRAPESREIYQKLGGKTPLLEITQAQAQALKQLLNEKNDQRFEIFPAMRYWHPFMEEVWQKVTEEGFDKIVVLSMYPFFSTTTSGSVINEARRLMQKYNTPREKVLIIDRFGDHPKFIESMAEQLRQNLPQKGTDGEAHVLFSAHSIPMKRIHSGDPYFDEIKQAMDLMRRKFPQGSVKFHLSFQSKLGPIRWLSPATPEKIEELALQGVKRLFVFPLGFVADNSETIFEIGMLYRDLALEKGIESYVRIEALNTQPLFMEALSQIVLERLTADQVGQKETKQN</sequence>
<evidence type="ECO:0000256" key="4">
    <source>
        <dbReference type="ARBA" id="ARBA00023239"/>
    </source>
</evidence>
<dbReference type="InterPro" id="IPR033644">
    <property type="entry name" value="Ferrochelatase_C"/>
</dbReference>
<dbReference type="EMBL" id="CM001402">
    <property type="protein sequence ID" value="EHO43315.1"/>
    <property type="molecule type" value="Genomic_DNA"/>
</dbReference>
<keyword evidence="7" id="KW-0479">Metal-binding</keyword>
<keyword evidence="7 8" id="KW-0963">Cytoplasm</keyword>
<dbReference type="RefSeq" id="WP_006930897.1">
    <property type="nucleotide sequence ID" value="NZ_CM001402.1"/>
</dbReference>
<reference evidence="9 12" key="2">
    <citation type="submission" date="2016-11" db="EMBL/GenBank/DDBJ databases">
        <title>Genomic analysis of Caldithrix abyssi and proposal of a novel bacterial phylum Caldithrichaeota.</title>
        <authorList>
            <person name="Kublanov I."/>
            <person name="Sigalova O."/>
            <person name="Gavrilov S."/>
            <person name="Lebedinsky A."/>
            <person name="Ivanova N."/>
            <person name="Daum C."/>
            <person name="Reddy T."/>
            <person name="Klenk H.P."/>
            <person name="Goker M."/>
            <person name="Reva O."/>
            <person name="Miroshnichenko M."/>
            <person name="Kyprides N."/>
            <person name="Woyke T."/>
            <person name="Gelfand M."/>
        </authorList>
    </citation>
    <scope>NUCLEOTIDE SEQUENCE [LARGE SCALE GENOMIC DNA]</scope>
    <source>
        <strain evidence="9 12">LF13</strain>
    </source>
</reference>
<comment type="similarity">
    <text evidence="1 7 8">Belongs to the ferrochelatase family.</text>
</comment>
<dbReference type="AlphaFoldDB" id="H1XPE4"/>
<evidence type="ECO:0000256" key="6">
    <source>
        <dbReference type="ARBA" id="ARBA00024536"/>
    </source>
</evidence>
<gene>
    <name evidence="7 9" type="primary">hemH</name>
    <name evidence="9" type="ORF">Cabys_2673</name>
    <name evidence="10" type="ORF">Calab_3718</name>
</gene>
<dbReference type="InterPro" id="IPR001015">
    <property type="entry name" value="Ferrochelatase"/>
</dbReference>
<comment type="catalytic activity">
    <reaction evidence="6">
        <text>Fe-coproporphyrin III + 2 H(+) = coproporphyrin III + Fe(2+)</text>
        <dbReference type="Rhea" id="RHEA:49572"/>
        <dbReference type="ChEBI" id="CHEBI:15378"/>
        <dbReference type="ChEBI" id="CHEBI:29033"/>
        <dbReference type="ChEBI" id="CHEBI:68438"/>
        <dbReference type="ChEBI" id="CHEBI:131725"/>
        <dbReference type="EC" id="4.99.1.9"/>
    </reaction>
    <physiologicalReaction direction="right-to-left" evidence="6">
        <dbReference type="Rhea" id="RHEA:49574"/>
    </physiologicalReaction>
</comment>
<feature type="binding site" evidence="7">
    <location>
        <position position="196"/>
    </location>
    <ligand>
        <name>Fe(2+)</name>
        <dbReference type="ChEBI" id="CHEBI:29033"/>
    </ligand>
</feature>
<evidence type="ECO:0000313" key="10">
    <source>
        <dbReference type="EMBL" id="EHO43315.1"/>
    </source>
</evidence>